<dbReference type="EMBL" id="LACI01002376">
    <property type="protein sequence ID" value="KJU82271.1"/>
    <property type="molecule type" value="Genomic_DNA"/>
</dbReference>
<name>A0A0F3GK67_9BACT</name>
<dbReference type="InterPro" id="IPR054687">
    <property type="entry name" value="Two-CW_dom"/>
</dbReference>
<sequence>MAYEALVKAFDKLDIDKKERQPCWQSMKCPSQTYTRCPAYLQDAGRRCWLLAGTFSSKNPYCIYCITVRDCRDCRFYKMVRQNI</sequence>
<organism evidence="1 2">
    <name type="scientific">Candidatus Magnetobacterium bavaricum</name>
    <dbReference type="NCBI Taxonomy" id="29290"/>
    <lineage>
        <taxon>Bacteria</taxon>
        <taxon>Pseudomonadati</taxon>
        <taxon>Nitrospirota</taxon>
        <taxon>Thermodesulfovibrionia</taxon>
        <taxon>Thermodesulfovibrionales</taxon>
        <taxon>Candidatus Magnetobacteriaceae</taxon>
        <taxon>Candidatus Magnetobacterium</taxon>
    </lineage>
</organism>
<accession>A0A0F3GK67</accession>
<evidence type="ECO:0000313" key="1">
    <source>
        <dbReference type="EMBL" id="KJU82271.1"/>
    </source>
</evidence>
<dbReference type="NCBIfam" id="NF045718">
    <property type="entry name" value="two_CW_domain"/>
    <property type="match status" value="1"/>
</dbReference>
<proteinExistence type="predicted"/>
<dbReference type="AlphaFoldDB" id="A0A0F3GK67"/>
<dbReference type="Proteomes" id="UP000033423">
    <property type="component" value="Unassembled WGS sequence"/>
</dbReference>
<protein>
    <submittedName>
        <fullName evidence="1">Two component signal transduction response regulator</fullName>
    </submittedName>
</protein>
<comment type="caution">
    <text evidence="1">The sequence shown here is derived from an EMBL/GenBank/DDBJ whole genome shotgun (WGS) entry which is preliminary data.</text>
</comment>
<keyword evidence="2" id="KW-1185">Reference proteome</keyword>
<evidence type="ECO:0000313" key="2">
    <source>
        <dbReference type="Proteomes" id="UP000033423"/>
    </source>
</evidence>
<gene>
    <name evidence="1" type="ORF">MBAV_005541</name>
</gene>
<reference evidence="1 2" key="1">
    <citation type="submission" date="2015-02" db="EMBL/GenBank/DDBJ databases">
        <title>Single-cell genomics of uncultivated deep-branching MTB reveals a conserved set of magnetosome genes.</title>
        <authorList>
            <person name="Kolinko S."/>
            <person name="Richter M."/>
            <person name="Glockner F.O."/>
            <person name="Brachmann A."/>
            <person name="Schuler D."/>
        </authorList>
    </citation>
    <scope>NUCLEOTIDE SEQUENCE [LARGE SCALE GENOMIC DNA]</scope>
    <source>
        <strain evidence="1">TM-1</strain>
    </source>
</reference>